<evidence type="ECO:0000313" key="9">
    <source>
        <dbReference type="Proteomes" id="UP000222056"/>
    </source>
</evidence>
<dbReference type="STRING" id="29539.SAMN02745716_1123"/>
<evidence type="ECO:0000256" key="1">
    <source>
        <dbReference type="ARBA" id="ARBA00007150"/>
    </source>
</evidence>
<evidence type="ECO:0000256" key="4">
    <source>
        <dbReference type="ARBA" id="ARBA00022692"/>
    </source>
</evidence>
<accession>A0A1H6FQX3</accession>
<dbReference type="PANTHER" id="PTHR30589:SF0">
    <property type="entry name" value="PHOSPHATIDYLGLYCEROL--PROLIPOPROTEIN DIACYLGLYCERYL TRANSFERASE"/>
    <property type="match status" value="1"/>
</dbReference>
<feature type="transmembrane region" description="Helical" evidence="7">
    <location>
        <begin position="110"/>
        <end position="127"/>
    </location>
</feature>
<evidence type="ECO:0000256" key="3">
    <source>
        <dbReference type="ARBA" id="ARBA00022679"/>
    </source>
</evidence>
<keyword evidence="3 8" id="KW-0808">Transferase</keyword>
<feature type="transmembrane region" description="Helical" evidence="7">
    <location>
        <begin position="43"/>
        <end position="65"/>
    </location>
</feature>
<keyword evidence="5 7" id="KW-1133">Transmembrane helix</keyword>
<dbReference type="InterPro" id="IPR001640">
    <property type="entry name" value="Lgt"/>
</dbReference>
<evidence type="ECO:0000256" key="5">
    <source>
        <dbReference type="ARBA" id="ARBA00022989"/>
    </source>
</evidence>
<dbReference type="Pfam" id="PF01790">
    <property type="entry name" value="LGT"/>
    <property type="match status" value="1"/>
</dbReference>
<evidence type="ECO:0000256" key="2">
    <source>
        <dbReference type="ARBA" id="ARBA00022475"/>
    </source>
</evidence>
<evidence type="ECO:0000256" key="6">
    <source>
        <dbReference type="ARBA" id="ARBA00023136"/>
    </source>
</evidence>
<organism evidence="8 9">
    <name type="scientific">Thermoleophilum album</name>
    <dbReference type="NCBI Taxonomy" id="29539"/>
    <lineage>
        <taxon>Bacteria</taxon>
        <taxon>Bacillati</taxon>
        <taxon>Actinomycetota</taxon>
        <taxon>Thermoleophilia</taxon>
        <taxon>Thermoleophilales</taxon>
        <taxon>Thermoleophilaceae</taxon>
        <taxon>Thermoleophilum</taxon>
    </lineage>
</organism>
<keyword evidence="4 7" id="KW-0812">Transmembrane</keyword>
<proteinExistence type="inferred from homology"/>
<feature type="transmembrane region" description="Helical" evidence="7">
    <location>
        <begin position="85"/>
        <end position="103"/>
    </location>
</feature>
<name>A0A1H6FQX3_THEAL</name>
<dbReference type="PANTHER" id="PTHR30589">
    <property type="entry name" value="PROLIPOPROTEIN DIACYLGLYCERYL TRANSFERASE"/>
    <property type="match status" value="1"/>
</dbReference>
<feature type="transmembrane region" description="Helical" evidence="7">
    <location>
        <begin position="12"/>
        <end position="31"/>
    </location>
</feature>
<dbReference type="OrthoDB" id="871140at2"/>
<dbReference type="GO" id="GO:0005886">
    <property type="term" value="C:plasma membrane"/>
    <property type="evidence" value="ECO:0007669"/>
    <property type="project" value="InterPro"/>
</dbReference>
<dbReference type="EMBL" id="FNWJ01000001">
    <property type="protein sequence ID" value="SEH12538.1"/>
    <property type="molecule type" value="Genomic_DNA"/>
</dbReference>
<comment type="similarity">
    <text evidence="1">Belongs to the Lgt family.</text>
</comment>
<feature type="transmembrane region" description="Helical" evidence="7">
    <location>
        <begin position="216"/>
        <end position="240"/>
    </location>
</feature>
<keyword evidence="6 7" id="KW-0472">Membrane</keyword>
<dbReference type="RefSeq" id="WP_093116970.1">
    <property type="nucleotide sequence ID" value="NZ_FNWJ01000001.1"/>
</dbReference>
<keyword evidence="8" id="KW-0449">Lipoprotein</keyword>
<keyword evidence="9" id="KW-1185">Reference proteome</keyword>
<dbReference type="GO" id="GO:0008961">
    <property type="term" value="F:phosphatidylglycerol-prolipoprotein diacylglyceryl transferase activity"/>
    <property type="evidence" value="ECO:0007669"/>
    <property type="project" value="InterPro"/>
</dbReference>
<keyword evidence="2" id="KW-1003">Cell membrane</keyword>
<dbReference type="GO" id="GO:0042158">
    <property type="term" value="P:lipoprotein biosynthetic process"/>
    <property type="evidence" value="ECO:0007669"/>
    <property type="project" value="InterPro"/>
</dbReference>
<protein>
    <submittedName>
        <fullName evidence="8">Phosphatidylglycerol:prolipoprotein diacylglycerol transferase</fullName>
    </submittedName>
</protein>
<dbReference type="Proteomes" id="UP000222056">
    <property type="component" value="Unassembled WGS sequence"/>
</dbReference>
<dbReference type="AlphaFoldDB" id="A0A1H6FQX3"/>
<evidence type="ECO:0000313" key="8">
    <source>
        <dbReference type="EMBL" id="SEH12538.1"/>
    </source>
</evidence>
<reference evidence="9" key="1">
    <citation type="submission" date="2016-10" db="EMBL/GenBank/DDBJ databases">
        <authorList>
            <person name="Varghese N."/>
            <person name="Submissions S."/>
        </authorList>
    </citation>
    <scope>NUCLEOTIDE SEQUENCE [LARGE SCALE GENOMIC DNA]</scope>
    <source>
        <strain evidence="9">ATCC 35263</strain>
    </source>
</reference>
<gene>
    <name evidence="8" type="ORF">SAMN02745716_1123</name>
</gene>
<evidence type="ECO:0000256" key="7">
    <source>
        <dbReference type="SAM" id="Phobius"/>
    </source>
</evidence>
<sequence length="256" mass="26926">MLPTIELGPITLQTFGLAMAAAFLAAAALGARRFAELGRSPDLAWELGVAALVGGVVGARAYFLIEHWDEVRGDLVGEVFAGTGLVWYGGLLGGALAVAAWAAHRRALGSWLLGAVTAPLALGYAIGRIGCQLSGDGDYGIRSDLPWAMAYPHGTVPTTERVHPTPIYETLTMGLVAAGLWVFRDRVAPTKLFAWYLVLAGSERFLVEFVRRNSPVVAGLTAAQLIALALSLVGAAILLASRARSRVPSQPLPSGR</sequence>